<dbReference type="PANTHER" id="PTHR23513">
    <property type="entry name" value="INTEGRAL MEMBRANE EFFLUX PROTEIN-RELATED"/>
    <property type="match status" value="1"/>
</dbReference>
<evidence type="ECO:0000256" key="1">
    <source>
        <dbReference type="ARBA" id="ARBA00004651"/>
    </source>
</evidence>
<dbReference type="GO" id="GO:0005886">
    <property type="term" value="C:plasma membrane"/>
    <property type="evidence" value="ECO:0007669"/>
    <property type="project" value="UniProtKB-SubCell"/>
</dbReference>
<evidence type="ECO:0000313" key="8">
    <source>
        <dbReference type="Proteomes" id="UP000561045"/>
    </source>
</evidence>
<reference evidence="7 8" key="1">
    <citation type="submission" date="2020-08" db="EMBL/GenBank/DDBJ databases">
        <title>Genomic Encyclopedia of Type Strains, Phase IV (KMG-IV): sequencing the most valuable type-strain genomes for metagenomic binning, comparative biology and taxonomic classification.</title>
        <authorList>
            <person name="Goeker M."/>
        </authorList>
    </citation>
    <scope>NUCLEOTIDE SEQUENCE [LARGE SCALE GENOMIC DNA]</scope>
    <source>
        <strain evidence="7 8">DSM 106739</strain>
    </source>
</reference>
<dbReference type="Pfam" id="PF07690">
    <property type="entry name" value="MFS_1"/>
    <property type="match status" value="1"/>
</dbReference>
<evidence type="ECO:0000256" key="6">
    <source>
        <dbReference type="SAM" id="Phobius"/>
    </source>
</evidence>
<dbReference type="Proteomes" id="UP000561045">
    <property type="component" value="Unassembled WGS sequence"/>
</dbReference>
<dbReference type="EMBL" id="JACIET010000001">
    <property type="protein sequence ID" value="MBB4012880.1"/>
    <property type="molecule type" value="Genomic_DNA"/>
</dbReference>
<protein>
    <submittedName>
        <fullName evidence="7">MFS family permease</fullName>
    </submittedName>
</protein>
<sequence>MFAYWMRALAPEGSLWRHRDYMRLFLASTLATLGATVSQMALPLTAVQLLNASATQMGILAACELLPFALFSLPAGVWVDRSRKKRLSATFDFLGAAALALVPVAYLLGVLSLPVLYVAGFIIGCTFAIGGTAMQVFITQLVGRDRLVEANSKLSGAGSIAGIVGPALAAIVVDAVGAPLAITLDACGFLLSGVLVLSIRRDDPPVVTEPRPMWPEVAEGLRMVWRNPLLRSLAVAAAVWIMLFDSFRALYVLFATRELHLSAKDLALINTLGALGALLGAAGAHRLERTRGARPTLILGYLLCGLGYGAYAAMQPGWLFTALGAGLAMLVIDFGATMYSITYISLRQQVTPDAMLGRMTATMRFLSVSAAPIGSAVAGRMGDAVGLHGTLFGVAVLGSLLALGAARWMPATRVEPEAIYELSEQGVMK</sequence>
<dbReference type="CDD" id="cd06173">
    <property type="entry name" value="MFS_MefA_like"/>
    <property type="match status" value="1"/>
</dbReference>
<dbReference type="PANTHER" id="PTHR23513:SF6">
    <property type="entry name" value="MAJOR FACILITATOR SUPERFAMILY ASSOCIATED DOMAIN-CONTAINING PROTEIN"/>
    <property type="match status" value="1"/>
</dbReference>
<accession>A0A840BIS1</accession>
<keyword evidence="8" id="KW-1185">Reference proteome</keyword>
<keyword evidence="5 6" id="KW-0472">Membrane</keyword>
<feature type="transmembrane region" description="Helical" evidence="6">
    <location>
        <begin position="320"/>
        <end position="341"/>
    </location>
</feature>
<proteinExistence type="predicted"/>
<dbReference type="SUPFAM" id="SSF103473">
    <property type="entry name" value="MFS general substrate transporter"/>
    <property type="match status" value="1"/>
</dbReference>
<feature type="transmembrane region" description="Helical" evidence="6">
    <location>
        <begin position="232"/>
        <end position="254"/>
    </location>
</feature>
<evidence type="ECO:0000256" key="2">
    <source>
        <dbReference type="ARBA" id="ARBA00022475"/>
    </source>
</evidence>
<name>A0A840BIS1_9RHOO</name>
<feature type="transmembrane region" description="Helical" evidence="6">
    <location>
        <begin position="91"/>
        <end position="109"/>
    </location>
</feature>
<evidence type="ECO:0000256" key="5">
    <source>
        <dbReference type="ARBA" id="ARBA00023136"/>
    </source>
</evidence>
<dbReference type="InterPro" id="IPR011701">
    <property type="entry name" value="MFS"/>
</dbReference>
<feature type="transmembrane region" description="Helical" evidence="6">
    <location>
        <begin position="115"/>
        <end position="142"/>
    </location>
</feature>
<evidence type="ECO:0000313" key="7">
    <source>
        <dbReference type="EMBL" id="MBB4012880.1"/>
    </source>
</evidence>
<keyword evidence="3 6" id="KW-0812">Transmembrane</keyword>
<comment type="caution">
    <text evidence="7">The sequence shown here is derived from an EMBL/GenBank/DDBJ whole genome shotgun (WGS) entry which is preliminary data.</text>
</comment>
<feature type="transmembrane region" description="Helical" evidence="6">
    <location>
        <begin position="266"/>
        <end position="284"/>
    </location>
</feature>
<dbReference type="AlphaFoldDB" id="A0A840BIS1"/>
<feature type="transmembrane region" description="Helical" evidence="6">
    <location>
        <begin position="154"/>
        <end position="173"/>
    </location>
</feature>
<evidence type="ECO:0000256" key="3">
    <source>
        <dbReference type="ARBA" id="ARBA00022692"/>
    </source>
</evidence>
<comment type="subcellular location">
    <subcellularLocation>
        <location evidence="1">Cell membrane</location>
        <topology evidence="1">Multi-pass membrane protein</topology>
    </subcellularLocation>
</comment>
<feature type="transmembrane region" description="Helical" evidence="6">
    <location>
        <begin position="385"/>
        <end position="406"/>
    </location>
</feature>
<organism evidence="7 8">
    <name type="scientific">Niveibacterium umoris</name>
    <dbReference type="NCBI Taxonomy" id="1193620"/>
    <lineage>
        <taxon>Bacteria</taxon>
        <taxon>Pseudomonadati</taxon>
        <taxon>Pseudomonadota</taxon>
        <taxon>Betaproteobacteria</taxon>
        <taxon>Rhodocyclales</taxon>
        <taxon>Rhodocyclaceae</taxon>
        <taxon>Niveibacterium</taxon>
    </lineage>
</organism>
<dbReference type="GO" id="GO:0022857">
    <property type="term" value="F:transmembrane transporter activity"/>
    <property type="evidence" value="ECO:0007669"/>
    <property type="project" value="InterPro"/>
</dbReference>
<feature type="transmembrane region" description="Helical" evidence="6">
    <location>
        <begin position="179"/>
        <end position="199"/>
    </location>
</feature>
<keyword evidence="2" id="KW-1003">Cell membrane</keyword>
<gene>
    <name evidence="7" type="ORF">GGR36_002188</name>
</gene>
<feature type="transmembrane region" description="Helical" evidence="6">
    <location>
        <begin position="296"/>
        <end position="314"/>
    </location>
</feature>
<dbReference type="InterPro" id="IPR036259">
    <property type="entry name" value="MFS_trans_sf"/>
</dbReference>
<feature type="transmembrane region" description="Helical" evidence="6">
    <location>
        <begin position="59"/>
        <end position="79"/>
    </location>
</feature>
<keyword evidence="4 6" id="KW-1133">Transmembrane helix</keyword>
<dbReference type="Gene3D" id="1.20.1250.20">
    <property type="entry name" value="MFS general substrate transporter like domains"/>
    <property type="match status" value="1"/>
</dbReference>
<evidence type="ECO:0000256" key="4">
    <source>
        <dbReference type="ARBA" id="ARBA00022989"/>
    </source>
</evidence>
<dbReference type="RefSeq" id="WP_183634650.1">
    <property type="nucleotide sequence ID" value="NZ_BAABLE010000011.1"/>
</dbReference>